<protein>
    <submittedName>
        <fullName evidence="1">Uncharacterized protein</fullName>
    </submittedName>
</protein>
<dbReference type="Proteomes" id="UP000095455">
    <property type="component" value="Unassembled WGS sequence"/>
</dbReference>
<accession>A0A8D9L597</accession>
<comment type="caution">
    <text evidence="1">The sequence shown here is derived from an EMBL/GenBank/DDBJ whole genome shotgun (WGS) entry which is preliminary data.</text>
</comment>
<reference evidence="1 2" key="1">
    <citation type="submission" date="2015-09" db="EMBL/GenBank/DDBJ databases">
        <authorList>
            <consortium name="Pathogen Informatics"/>
        </authorList>
    </citation>
    <scope>NUCLEOTIDE SEQUENCE [LARGE SCALE GENOMIC DNA]</scope>
    <source>
        <strain evidence="1 2">2789STDY5608822</strain>
    </source>
</reference>
<gene>
    <name evidence="1" type="ORF">ERS852380_01254</name>
</gene>
<name>A0A8D9L597_PARDI</name>
<sequence length="61" mass="6856">MSFLCPCEAVDKIFPVVKVKTEVETGRFHVIFPQIICLLQFAQIPDFGVQVLPCFRLTATA</sequence>
<evidence type="ECO:0000313" key="2">
    <source>
        <dbReference type="Proteomes" id="UP000095455"/>
    </source>
</evidence>
<organism evidence="1 2">
    <name type="scientific">Parabacteroides distasonis</name>
    <dbReference type="NCBI Taxonomy" id="823"/>
    <lineage>
        <taxon>Bacteria</taxon>
        <taxon>Pseudomonadati</taxon>
        <taxon>Bacteroidota</taxon>
        <taxon>Bacteroidia</taxon>
        <taxon>Bacteroidales</taxon>
        <taxon>Tannerellaceae</taxon>
        <taxon>Parabacteroides</taxon>
    </lineage>
</organism>
<evidence type="ECO:0000313" key="1">
    <source>
        <dbReference type="EMBL" id="CUN90618.1"/>
    </source>
</evidence>
<proteinExistence type="predicted"/>
<dbReference type="EMBL" id="CYYK01000003">
    <property type="protein sequence ID" value="CUN90618.1"/>
    <property type="molecule type" value="Genomic_DNA"/>
</dbReference>
<dbReference type="AlphaFoldDB" id="A0A8D9L597"/>